<dbReference type="CTD" id="9816406"/>
<dbReference type="OMA" id="LVMFYKT"/>
<feature type="compositionally biased region" description="Polar residues" evidence="1">
    <location>
        <begin position="129"/>
        <end position="138"/>
    </location>
</feature>
<dbReference type="KEGG" id="crq:GCK72_000940"/>
<dbReference type="FunCoup" id="E3MYH9">
    <property type="interactions" value="54"/>
</dbReference>
<evidence type="ECO:0000313" key="2">
    <source>
        <dbReference type="EMBL" id="EFP12093.1"/>
    </source>
</evidence>
<name>E3MYH9_CAERE</name>
<accession>E3MYH9</accession>
<dbReference type="InParanoid" id="E3MYH9"/>
<evidence type="ECO:0000313" key="3">
    <source>
        <dbReference type="Proteomes" id="UP000008281"/>
    </source>
</evidence>
<reference evidence="2" key="1">
    <citation type="submission" date="2007-07" db="EMBL/GenBank/DDBJ databases">
        <title>PCAP assembly of the Caenorhabditis remanei genome.</title>
        <authorList>
            <consortium name="The Caenorhabditis remanei Sequencing Consortium"/>
            <person name="Wilson R.K."/>
        </authorList>
    </citation>
    <scope>NUCLEOTIDE SEQUENCE [LARGE SCALE GENOMIC DNA]</scope>
    <source>
        <strain evidence="2">PB4641</strain>
    </source>
</reference>
<feature type="compositionally biased region" description="Basic and acidic residues" evidence="1">
    <location>
        <begin position="151"/>
        <end position="163"/>
    </location>
</feature>
<dbReference type="RefSeq" id="XP_003098844.2">
    <property type="nucleotide sequence ID" value="XM_003098796.2"/>
</dbReference>
<dbReference type="eggNOG" id="ENOG502TH0C">
    <property type="taxonomic scope" value="Eukaryota"/>
</dbReference>
<dbReference type="SUPFAM" id="SSF55550">
    <property type="entry name" value="SH2 domain"/>
    <property type="match status" value="1"/>
</dbReference>
<feature type="region of interest" description="Disordered" evidence="1">
    <location>
        <begin position="93"/>
        <end position="163"/>
    </location>
</feature>
<evidence type="ECO:0000256" key="1">
    <source>
        <dbReference type="SAM" id="MobiDB-lite"/>
    </source>
</evidence>
<dbReference type="EMBL" id="DS268496">
    <property type="protein sequence ID" value="EFP12093.1"/>
    <property type="molecule type" value="Genomic_DNA"/>
</dbReference>
<dbReference type="HOGENOM" id="CLU_1090852_0_0_1"/>
<gene>
    <name evidence="2" type="ORF">CRE_30068</name>
</gene>
<dbReference type="AlphaFoldDB" id="E3MYH9"/>
<dbReference type="STRING" id="31234.E3MYH9"/>
<dbReference type="Proteomes" id="UP000008281">
    <property type="component" value="Unassembled WGS sequence"/>
</dbReference>
<keyword evidence="3" id="KW-1185">Reference proteome</keyword>
<dbReference type="GeneID" id="9816406"/>
<evidence type="ECO:0008006" key="4">
    <source>
        <dbReference type="Google" id="ProtNLM"/>
    </source>
</evidence>
<dbReference type="PANTHER" id="PTHR31128:SF3">
    <property type="entry name" value="SH2 DOMAIN-CONTAINING PROTEIN"/>
    <property type="match status" value="1"/>
</dbReference>
<proteinExistence type="predicted"/>
<sequence>MDGEITKCPYNTIYAPLKNKKPEGGVLCCVHGANCVYSNHNNTKKSDENQYVNLGSPKKEDPIASKLVEKLNKLVVEEKVPTRPKVETMSLYTLMEKEKTRKGKSEKEKKKKKEPTEQSESYVMLGPTSEGQTSTVLSTPAPPPPASEISIIDRQDDSDRRGEASSAYIGVLTLAEAENRLTNRGEFALYHLSHPAGRLDTLYESLPLMLIYRTTTKKNRHYSIRVSSENQYFVDCGYPNVRKHYSLNQLVMYYKVSATCEINPDDTSADSFSWWLE</sequence>
<protein>
    <recommendedName>
        <fullName evidence="4">SH2 domain-containing protein</fullName>
    </recommendedName>
</protein>
<dbReference type="PANTHER" id="PTHR31128">
    <property type="entry name" value="PROTEIN CBR-CLEC-135-RELATED"/>
    <property type="match status" value="1"/>
</dbReference>
<dbReference type="OrthoDB" id="5836476at2759"/>
<dbReference type="InterPro" id="IPR036860">
    <property type="entry name" value="SH2_dom_sf"/>
</dbReference>
<dbReference type="Gene3D" id="3.30.505.10">
    <property type="entry name" value="SH2 domain"/>
    <property type="match status" value="1"/>
</dbReference>
<organism evidence="3">
    <name type="scientific">Caenorhabditis remanei</name>
    <name type="common">Caenorhabditis vulgaris</name>
    <dbReference type="NCBI Taxonomy" id="31234"/>
    <lineage>
        <taxon>Eukaryota</taxon>
        <taxon>Metazoa</taxon>
        <taxon>Ecdysozoa</taxon>
        <taxon>Nematoda</taxon>
        <taxon>Chromadorea</taxon>
        <taxon>Rhabditida</taxon>
        <taxon>Rhabditina</taxon>
        <taxon>Rhabditomorpha</taxon>
        <taxon>Rhabditoidea</taxon>
        <taxon>Rhabditidae</taxon>
        <taxon>Peloderinae</taxon>
        <taxon>Caenorhabditis</taxon>
    </lineage>
</organism>
<feature type="compositionally biased region" description="Basic and acidic residues" evidence="1">
    <location>
        <begin position="95"/>
        <end position="108"/>
    </location>
</feature>